<evidence type="ECO:0000259" key="5">
    <source>
        <dbReference type="Pfam" id="PF23469"/>
    </source>
</evidence>
<evidence type="ECO:0000259" key="4">
    <source>
        <dbReference type="Pfam" id="PF22675"/>
    </source>
</evidence>
<feature type="region of interest" description="Disordered" evidence="3">
    <location>
        <begin position="488"/>
        <end position="642"/>
    </location>
</feature>
<dbReference type="EMBL" id="CM029054">
    <property type="protein sequence ID" value="KAG2542527.1"/>
    <property type="molecule type" value="Genomic_DNA"/>
</dbReference>
<dbReference type="Proteomes" id="UP000823388">
    <property type="component" value="Chromosome 9N"/>
</dbReference>
<dbReference type="FunFam" id="3.30.1370.10:FF:000037">
    <property type="entry name" value="KH domain protein"/>
    <property type="match status" value="1"/>
</dbReference>
<dbReference type="GO" id="GO:0005634">
    <property type="term" value="C:nucleus"/>
    <property type="evidence" value="ECO:0007669"/>
    <property type="project" value="InterPro"/>
</dbReference>
<accession>A0A8T0MZZ0</accession>
<evidence type="ECO:0000256" key="1">
    <source>
        <dbReference type="ARBA" id="ARBA00070402"/>
    </source>
</evidence>
<dbReference type="OrthoDB" id="397265at2759"/>
<evidence type="ECO:0000313" key="6">
    <source>
        <dbReference type="EMBL" id="KAG2542527.1"/>
    </source>
</evidence>
<dbReference type="PANTHER" id="PTHR15744">
    <property type="entry name" value="BLOM7"/>
    <property type="match status" value="1"/>
</dbReference>
<dbReference type="Pfam" id="PF22675">
    <property type="entry name" value="KH-I_KHDC4-BBP"/>
    <property type="match status" value="1"/>
</dbReference>
<evidence type="ECO:0000256" key="3">
    <source>
        <dbReference type="SAM" id="MobiDB-lite"/>
    </source>
</evidence>
<dbReference type="SUPFAM" id="SSF54791">
    <property type="entry name" value="Eukaryotic type KH-domain (KH-domain type I)"/>
    <property type="match status" value="1"/>
</dbReference>
<dbReference type="CDD" id="cd22471">
    <property type="entry name" value="KH-I_RIK_like_rpt1"/>
    <property type="match status" value="1"/>
</dbReference>
<reference evidence="6" key="1">
    <citation type="submission" date="2020-05" db="EMBL/GenBank/DDBJ databases">
        <title>WGS assembly of Panicum virgatum.</title>
        <authorList>
            <person name="Lovell J.T."/>
            <person name="Jenkins J."/>
            <person name="Shu S."/>
            <person name="Juenger T.E."/>
            <person name="Schmutz J."/>
        </authorList>
    </citation>
    <scope>NUCLEOTIDE SEQUENCE</scope>
    <source>
        <strain evidence="6">AP13</strain>
    </source>
</reference>
<feature type="region of interest" description="Disordered" evidence="3">
    <location>
        <begin position="1"/>
        <end position="30"/>
    </location>
</feature>
<proteinExistence type="predicted"/>
<comment type="caution">
    <text evidence="6">The sequence shown here is derived from an EMBL/GenBank/DDBJ whole genome shotgun (WGS) entry which is preliminary data.</text>
</comment>
<organism evidence="6 7">
    <name type="scientific">Panicum virgatum</name>
    <name type="common">Blackwell switchgrass</name>
    <dbReference type="NCBI Taxonomy" id="38727"/>
    <lineage>
        <taxon>Eukaryota</taxon>
        <taxon>Viridiplantae</taxon>
        <taxon>Streptophyta</taxon>
        <taxon>Embryophyta</taxon>
        <taxon>Tracheophyta</taxon>
        <taxon>Spermatophyta</taxon>
        <taxon>Magnoliopsida</taxon>
        <taxon>Liliopsida</taxon>
        <taxon>Poales</taxon>
        <taxon>Poaceae</taxon>
        <taxon>PACMAD clade</taxon>
        <taxon>Panicoideae</taxon>
        <taxon>Panicodae</taxon>
        <taxon>Paniceae</taxon>
        <taxon>Panicinae</taxon>
        <taxon>Panicum</taxon>
        <taxon>Panicum sect. Hiantes</taxon>
    </lineage>
</organism>
<keyword evidence="7" id="KW-1185">Reference proteome</keyword>
<dbReference type="InterPro" id="IPR031121">
    <property type="entry name" value="RIK/BLOM7"/>
</dbReference>
<feature type="region of interest" description="Disordered" evidence="3">
    <location>
        <begin position="456"/>
        <end position="475"/>
    </location>
</feature>
<dbReference type="InterPro" id="IPR036612">
    <property type="entry name" value="KH_dom_type_1_sf"/>
</dbReference>
<dbReference type="InterPro" id="IPR055256">
    <property type="entry name" value="KH_1_KHDC4/BBP-like"/>
</dbReference>
<feature type="compositionally biased region" description="Pro residues" evidence="3">
    <location>
        <begin position="524"/>
        <end position="555"/>
    </location>
</feature>
<feature type="domain" description="ATP-dependent RNA helicase PRP5/DDX46/KHDC4 KH" evidence="5">
    <location>
        <begin position="111"/>
        <end position="199"/>
    </location>
</feature>
<evidence type="ECO:0000256" key="2">
    <source>
        <dbReference type="ARBA" id="ARBA00081001"/>
    </source>
</evidence>
<dbReference type="PANTHER" id="PTHR15744:SF0">
    <property type="entry name" value="KH HOMOLOGY DOMAIN-CONTAINING PROTEIN 4"/>
    <property type="match status" value="1"/>
</dbReference>
<feature type="domain" description="KHDC4/BBP-like KH-domain type I" evidence="4">
    <location>
        <begin position="229"/>
        <end position="304"/>
    </location>
</feature>
<feature type="compositionally biased region" description="Polar residues" evidence="3">
    <location>
        <begin position="466"/>
        <end position="475"/>
    </location>
</feature>
<feature type="compositionally biased region" description="Acidic residues" evidence="3">
    <location>
        <begin position="608"/>
        <end position="621"/>
    </location>
</feature>
<gene>
    <name evidence="6" type="ORF">PVAP13_9NG643500</name>
</gene>
<evidence type="ECO:0000313" key="7">
    <source>
        <dbReference type="Proteomes" id="UP000823388"/>
    </source>
</evidence>
<feature type="compositionally biased region" description="Polar residues" evidence="3">
    <location>
        <begin position="631"/>
        <end position="642"/>
    </location>
</feature>
<dbReference type="AlphaFoldDB" id="A0A8T0MZZ0"/>
<sequence length="642" mass="68064">MTEDRAHKVTDEPAAVGRQRPERKKRKWDQPAEDLVSAAVTAAAVSGMPLINMGALPGAALPGVTGYGAATLLGGVPVPYSLPPHIAPSVLQNASAALQKLSQAKVPDEVIAREIVINDADPSVRYKLTKRQTQDEIQRCTSTVIITRGKYHPPNGQPDGEKPLYLHISAGSQLKDTAERIKAVDRAASMIEEILKQGTISESTSAPFSSSSGQAVHPFSASIFLGFDADPALNIAARIRGPNDQYINHIIKETGVIVVLRGKDSENLGCCLGEASQQPLHLYLTSMHLKSLEAAKVLAENLLDTIAAEFGASRISSSKVYGAVPPPQQLLAGVDTSVARSDVHSTLGPNVLAGASHSFASTGVIAPTVAPAVTLQSGSPTYSGVPPPNNMTYPIPPVNGGTFYSGYGDIYPQATPLQQVAFTLKHASSSTLTSTVIKTTSSLDVEMDKRSRRKFQELPVSKAPMTETQNSQQGSKFVKTGLDSLGVVSGSSIAPPNKVQPGPNGMLPPDQADMPSHFSLSNNMPPPPPKSMLPPPSKNMPPPPPRSMPPPPPKFPSNESKTFASKEPTAPPRDTISVSPSQLPAMEPKEEKPKCAPVSDTLLKLMDYGDEDEDDDDDIDLTDSIPKGNPTPCSEQKPSWAV</sequence>
<name>A0A8T0MZZ0_PANVG</name>
<protein>
    <recommendedName>
        <fullName evidence="1">Protein RIK</fullName>
    </recommendedName>
    <alternativeName>
        <fullName evidence="2">Rough sheath 2-interacting KH domain protein</fullName>
    </alternativeName>
</protein>
<dbReference type="GO" id="GO:0003723">
    <property type="term" value="F:RNA binding"/>
    <property type="evidence" value="ECO:0007669"/>
    <property type="project" value="InterPro"/>
</dbReference>
<dbReference type="Gene3D" id="3.30.1370.10">
    <property type="entry name" value="K Homology domain, type 1"/>
    <property type="match status" value="1"/>
</dbReference>
<feature type="compositionally biased region" description="Basic and acidic residues" evidence="3">
    <location>
        <begin position="1"/>
        <end position="11"/>
    </location>
</feature>
<dbReference type="InterPro" id="IPR056149">
    <property type="entry name" value="PRP5/DDX46/KHDC4_KH"/>
</dbReference>
<dbReference type="Pfam" id="PF23469">
    <property type="entry name" value="KH_12"/>
    <property type="match status" value="1"/>
</dbReference>